<feature type="region of interest" description="Disordered" evidence="6">
    <location>
        <begin position="200"/>
        <end position="237"/>
    </location>
</feature>
<evidence type="ECO:0000256" key="4">
    <source>
        <dbReference type="ARBA" id="ARBA00023163"/>
    </source>
</evidence>
<comment type="caution">
    <text evidence="8">The sequence shown here is derived from an EMBL/GenBank/DDBJ whole genome shotgun (WGS) entry which is preliminary data.</text>
</comment>
<gene>
    <name evidence="8" type="ORF">QOZ94_000375</name>
</gene>
<dbReference type="EMBL" id="JAUSVY010000001">
    <property type="protein sequence ID" value="MDQ0503605.1"/>
    <property type="molecule type" value="Genomic_DNA"/>
</dbReference>
<keyword evidence="1" id="KW-0678">Repressor</keyword>
<feature type="DNA-binding region" description="H-T-H motif" evidence="5">
    <location>
        <begin position="37"/>
        <end position="56"/>
    </location>
</feature>
<evidence type="ECO:0000313" key="9">
    <source>
        <dbReference type="Proteomes" id="UP001241747"/>
    </source>
</evidence>
<protein>
    <submittedName>
        <fullName evidence="8">AcrR family transcriptional regulator</fullName>
    </submittedName>
</protein>
<dbReference type="InterPro" id="IPR050109">
    <property type="entry name" value="HTH-type_TetR-like_transc_reg"/>
</dbReference>
<evidence type="ECO:0000256" key="6">
    <source>
        <dbReference type="SAM" id="MobiDB-lite"/>
    </source>
</evidence>
<organism evidence="8 9">
    <name type="scientific">Xanthobacter agilis</name>
    <dbReference type="NCBI Taxonomy" id="47492"/>
    <lineage>
        <taxon>Bacteria</taxon>
        <taxon>Pseudomonadati</taxon>
        <taxon>Pseudomonadota</taxon>
        <taxon>Alphaproteobacteria</taxon>
        <taxon>Hyphomicrobiales</taxon>
        <taxon>Xanthobacteraceae</taxon>
        <taxon>Xanthobacter</taxon>
    </lineage>
</organism>
<dbReference type="InterPro" id="IPR009057">
    <property type="entry name" value="Homeodomain-like_sf"/>
</dbReference>
<proteinExistence type="predicted"/>
<evidence type="ECO:0000313" key="8">
    <source>
        <dbReference type="EMBL" id="MDQ0503605.1"/>
    </source>
</evidence>
<dbReference type="InterPro" id="IPR001647">
    <property type="entry name" value="HTH_TetR"/>
</dbReference>
<evidence type="ECO:0000256" key="5">
    <source>
        <dbReference type="PROSITE-ProRule" id="PRU00335"/>
    </source>
</evidence>
<dbReference type="PANTHER" id="PTHR30055:SF175">
    <property type="entry name" value="HTH-TYPE TRANSCRIPTIONAL REPRESSOR KSTR2"/>
    <property type="match status" value="1"/>
</dbReference>
<keyword evidence="2" id="KW-0805">Transcription regulation</keyword>
<evidence type="ECO:0000256" key="2">
    <source>
        <dbReference type="ARBA" id="ARBA00023015"/>
    </source>
</evidence>
<accession>A0ABU0L916</accession>
<dbReference type="PROSITE" id="PS50977">
    <property type="entry name" value="HTH_TETR_2"/>
    <property type="match status" value="1"/>
</dbReference>
<keyword evidence="9" id="KW-1185">Reference proteome</keyword>
<dbReference type="PRINTS" id="PR00455">
    <property type="entry name" value="HTHTETR"/>
</dbReference>
<reference evidence="8 9" key="1">
    <citation type="submission" date="2023-07" db="EMBL/GenBank/DDBJ databases">
        <title>Genomic Encyclopedia of Type Strains, Phase IV (KMG-IV): sequencing the most valuable type-strain genomes for metagenomic binning, comparative biology and taxonomic classification.</title>
        <authorList>
            <person name="Goeker M."/>
        </authorList>
    </citation>
    <scope>NUCLEOTIDE SEQUENCE [LARGE SCALE GENOMIC DNA]</scope>
    <source>
        <strain evidence="8 9">DSM 3770</strain>
    </source>
</reference>
<keyword evidence="3 5" id="KW-0238">DNA-binding</keyword>
<feature type="domain" description="HTH tetR-type" evidence="7">
    <location>
        <begin position="14"/>
        <end position="74"/>
    </location>
</feature>
<dbReference type="Proteomes" id="UP001241747">
    <property type="component" value="Unassembled WGS sequence"/>
</dbReference>
<evidence type="ECO:0000256" key="3">
    <source>
        <dbReference type="ARBA" id="ARBA00023125"/>
    </source>
</evidence>
<dbReference type="Gene3D" id="1.10.10.60">
    <property type="entry name" value="Homeodomain-like"/>
    <property type="match status" value="1"/>
</dbReference>
<sequence>MAVTTTKRRKTSKANKFEIILKEAARLFCEKGYEATSLDDVADAVSIHKATLYHYIQSKEEILYLCLLRSFEGYEQRLEEMKDTSVSVTDRLRRFFRTLIEAQNNEFGRCLCLVGRQPLGTESGEKILEFQRNMGFAVRRLLQEGIDDGSFKACDTRLAANMIFGAFNSVPKWRRPDAGTSTRQIAETYLDLFISGITARPEAAKGGPPEEIQGEIQGKARPAPRSGRRQAGPRTRG</sequence>
<dbReference type="Pfam" id="PF17932">
    <property type="entry name" value="TetR_C_24"/>
    <property type="match status" value="1"/>
</dbReference>
<dbReference type="InterPro" id="IPR036271">
    <property type="entry name" value="Tet_transcr_reg_TetR-rel_C_sf"/>
</dbReference>
<evidence type="ECO:0000259" key="7">
    <source>
        <dbReference type="PROSITE" id="PS50977"/>
    </source>
</evidence>
<dbReference type="SUPFAM" id="SSF46689">
    <property type="entry name" value="Homeodomain-like"/>
    <property type="match status" value="1"/>
</dbReference>
<name>A0ABU0L916_XANAG</name>
<dbReference type="InterPro" id="IPR041490">
    <property type="entry name" value="KstR2_TetR_C"/>
</dbReference>
<dbReference type="Gene3D" id="1.10.357.10">
    <property type="entry name" value="Tetracycline Repressor, domain 2"/>
    <property type="match status" value="1"/>
</dbReference>
<dbReference type="Pfam" id="PF00440">
    <property type="entry name" value="TetR_N"/>
    <property type="match status" value="1"/>
</dbReference>
<dbReference type="SUPFAM" id="SSF48498">
    <property type="entry name" value="Tetracyclin repressor-like, C-terminal domain"/>
    <property type="match status" value="1"/>
</dbReference>
<keyword evidence="4" id="KW-0804">Transcription</keyword>
<evidence type="ECO:0000256" key="1">
    <source>
        <dbReference type="ARBA" id="ARBA00022491"/>
    </source>
</evidence>
<dbReference type="RefSeq" id="WP_237346179.1">
    <property type="nucleotide sequence ID" value="NZ_JABWGX010000016.1"/>
</dbReference>
<dbReference type="PANTHER" id="PTHR30055">
    <property type="entry name" value="HTH-TYPE TRANSCRIPTIONAL REGULATOR RUTR"/>
    <property type="match status" value="1"/>
</dbReference>